<accession>A0A9W7M6V5</accession>
<evidence type="ECO:0008006" key="5">
    <source>
        <dbReference type="Google" id="ProtNLM"/>
    </source>
</evidence>
<reference evidence="3" key="1">
    <citation type="submission" date="2023-05" db="EMBL/GenBank/DDBJ databases">
        <title>Genome and transcriptome analyses reveal genes involved in the formation of fine ridges on petal epidermal cells in Hibiscus trionum.</title>
        <authorList>
            <person name="Koshimizu S."/>
            <person name="Masuda S."/>
            <person name="Ishii T."/>
            <person name="Shirasu K."/>
            <person name="Hoshino A."/>
            <person name="Arita M."/>
        </authorList>
    </citation>
    <scope>NUCLEOTIDE SEQUENCE</scope>
    <source>
        <strain evidence="3">Hamamatsu line</strain>
    </source>
</reference>
<dbReference type="PANTHER" id="PTHR36617">
    <property type="entry name" value="PROTEIN, PUTATIVE-RELATED"/>
    <property type="match status" value="1"/>
</dbReference>
<keyword evidence="4" id="KW-1185">Reference proteome</keyword>
<evidence type="ECO:0000259" key="2">
    <source>
        <dbReference type="Pfam" id="PF13966"/>
    </source>
</evidence>
<dbReference type="Gene3D" id="3.30.420.10">
    <property type="entry name" value="Ribonuclease H-like superfamily/Ribonuclease H"/>
    <property type="match status" value="1"/>
</dbReference>
<comment type="caution">
    <text evidence="3">The sequence shown here is derived from an EMBL/GenBank/DDBJ whole genome shotgun (WGS) entry which is preliminary data.</text>
</comment>
<dbReference type="CDD" id="cd06222">
    <property type="entry name" value="RNase_H_like"/>
    <property type="match status" value="1"/>
</dbReference>
<dbReference type="Pfam" id="PF13456">
    <property type="entry name" value="RVT_3"/>
    <property type="match status" value="1"/>
</dbReference>
<dbReference type="GO" id="GO:0003676">
    <property type="term" value="F:nucleic acid binding"/>
    <property type="evidence" value="ECO:0007669"/>
    <property type="project" value="InterPro"/>
</dbReference>
<dbReference type="InterPro" id="IPR026960">
    <property type="entry name" value="RVT-Znf"/>
</dbReference>
<dbReference type="InterPro" id="IPR044730">
    <property type="entry name" value="RNase_H-like_dom_plant"/>
</dbReference>
<dbReference type="EMBL" id="BSYR01000024">
    <property type="protein sequence ID" value="GMI90228.1"/>
    <property type="molecule type" value="Genomic_DNA"/>
</dbReference>
<dbReference type="AlphaFoldDB" id="A0A9W7M6V5"/>
<dbReference type="PANTHER" id="PTHR36617:SF15">
    <property type="entry name" value="REVERSE TRANSCRIPTASE ZINC-BINDING DOMAIN-CONTAINING PROTEIN"/>
    <property type="match status" value="1"/>
</dbReference>
<proteinExistence type="predicted"/>
<feature type="domain" description="Reverse transcriptase zinc-binding" evidence="2">
    <location>
        <begin position="222"/>
        <end position="309"/>
    </location>
</feature>
<dbReference type="InterPro" id="IPR036397">
    <property type="entry name" value="RNaseH_sf"/>
</dbReference>
<name>A0A9W7M6V5_HIBTR</name>
<dbReference type="Pfam" id="PF13966">
    <property type="entry name" value="zf-RVT"/>
    <property type="match status" value="1"/>
</dbReference>
<organism evidence="3 4">
    <name type="scientific">Hibiscus trionum</name>
    <name type="common">Flower of an hour</name>
    <dbReference type="NCBI Taxonomy" id="183268"/>
    <lineage>
        <taxon>Eukaryota</taxon>
        <taxon>Viridiplantae</taxon>
        <taxon>Streptophyta</taxon>
        <taxon>Embryophyta</taxon>
        <taxon>Tracheophyta</taxon>
        <taxon>Spermatophyta</taxon>
        <taxon>Magnoliopsida</taxon>
        <taxon>eudicotyledons</taxon>
        <taxon>Gunneridae</taxon>
        <taxon>Pentapetalae</taxon>
        <taxon>rosids</taxon>
        <taxon>malvids</taxon>
        <taxon>Malvales</taxon>
        <taxon>Malvaceae</taxon>
        <taxon>Malvoideae</taxon>
        <taxon>Hibiscus</taxon>
    </lineage>
</organism>
<dbReference type="GO" id="GO:0004523">
    <property type="term" value="F:RNA-DNA hybrid ribonuclease activity"/>
    <property type="evidence" value="ECO:0007669"/>
    <property type="project" value="InterPro"/>
</dbReference>
<evidence type="ECO:0000313" key="4">
    <source>
        <dbReference type="Proteomes" id="UP001165190"/>
    </source>
</evidence>
<protein>
    <recommendedName>
        <fullName evidence="5">Reverse transcriptase zinc-binding domain-containing protein</fullName>
    </recommendedName>
</protein>
<evidence type="ECO:0000259" key="1">
    <source>
        <dbReference type="Pfam" id="PF13456"/>
    </source>
</evidence>
<dbReference type="SUPFAM" id="SSF53098">
    <property type="entry name" value="Ribonuclease H-like"/>
    <property type="match status" value="1"/>
</dbReference>
<sequence>MPVSIQKKISGLISRFLWEGSEDKSKIHWLSWSKVCSAKDNGGLGIINLEEMNRALIGKWIWKFGNDLEGMWRRVIVAKNPRIHKSLLPGTDLVMKGSWMWRDIWKSFTAEDTFGNTLRKNLGIKIGNGKNIKFWSDIWLGDTSLQVRFPRIFALATNKLCYIADVGRRGPSGWSWEIQLRRNVFDWERLQWADLLNCLNSVPIQGLEHDWIQWRGSTDGCFSVKSFRAALGVQNSDRNFWKNNVWLGFAPPKVEAFFWLVMNARAPVRAELRKRGISLIDGDSCPLCQSCPETVKHLFFNCFGVWQIWMSFCKAVGVEMVVHEDPKNFVENWNAMGQVSKKNWIPFIPFSVIWSVWLYRNDVVFKGAKVDWVQLRFMVKFRLATWMKAKFPNNLITLEDLLLDLNLADSIMVSEKDKRSQAHWTPPPKGFLKLNVDGATSVETNRAGIGGLLRNEEGINLWCFSEAVDLGPPSLAELEAVLRGIRFFLASVWCQNLRLIIESDCRKVVDWLNGVVNPPLLLRNGIIATMSTIQNKGWFVRWIPRGCNTAADGLAKKGIG</sequence>
<feature type="domain" description="RNase H type-1" evidence="1">
    <location>
        <begin position="435"/>
        <end position="557"/>
    </location>
</feature>
<dbReference type="OrthoDB" id="1705419at2759"/>
<dbReference type="InterPro" id="IPR012337">
    <property type="entry name" value="RNaseH-like_sf"/>
</dbReference>
<dbReference type="InterPro" id="IPR002156">
    <property type="entry name" value="RNaseH_domain"/>
</dbReference>
<gene>
    <name evidence="3" type="ORF">HRI_002692100</name>
</gene>
<dbReference type="Proteomes" id="UP001165190">
    <property type="component" value="Unassembled WGS sequence"/>
</dbReference>
<evidence type="ECO:0000313" key="3">
    <source>
        <dbReference type="EMBL" id="GMI90228.1"/>
    </source>
</evidence>